<evidence type="ECO:0000313" key="1">
    <source>
        <dbReference type="EMBL" id="KAJ6999280.1"/>
    </source>
</evidence>
<evidence type="ECO:0000313" key="2">
    <source>
        <dbReference type="Proteomes" id="UP001164929"/>
    </source>
</evidence>
<name>A0AAD6QYX7_9ROSI</name>
<keyword evidence="2" id="KW-1185">Reference proteome</keyword>
<proteinExistence type="predicted"/>
<dbReference type="EMBL" id="JAQIZT010000004">
    <property type="protein sequence ID" value="KAJ6999280.1"/>
    <property type="molecule type" value="Genomic_DNA"/>
</dbReference>
<sequence>MIMWVSRGTVVGPEVTIGHSTKDRDRGFRVVVSPWSYAWFKMAAAMPFDHLNIMYWGFLWMTMVAQHDEERASILDQQHELVDYFIFAAAECYHMEIIVEIGANCTLHGDRDRTRVCMLCGQVVDCRLTDDKKRIGTLGSQHCGAASILKQYQRKERRRMTTEEEEKLWHPSKPQASIPNWVGLSFMDSSIYAIHAQSYTKSISTFKRILEYF</sequence>
<protein>
    <submittedName>
        <fullName evidence="1">Uncharacterized protein</fullName>
    </submittedName>
</protein>
<gene>
    <name evidence="1" type="ORF">NC653_010078</name>
</gene>
<comment type="caution">
    <text evidence="1">The sequence shown here is derived from an EMBL/GenBank/DDBJ whole genome shotgun (WGS) entry which is preliminary data.</text>
</comment>
<dbReference type="Proteomes" id="UP001164929">
    <property type="component" value="Chromosome 4"/>
</dbReference>
<accession>A0AAD6QYX7</accession>
<organism evidence="1 2">
    <name type="scientific">Populus alba x Populus x berolinensis</name>
    <dbReference type="NCBI Taxonomy" id="444605"/>
    <lineage>
        <taxon>Eukaryota</taxon>
        <taxon>Viridiplantae</taxon>
        <taxon>Streptophyta</taxon>
        <taxon>Embryophyta</taxon>
        <taxon>Tracheophyta</taxon>
        <taxon>Spermatophyta</taxon>
        <taxon>Magnoliopsida</taxon>
        <taxon>eudicotyledons</taxon>
        <taxon>Gunneridae</taxon>
        <taxon>Pentapetalae</taxon>
        <taxon>rosids</taxon>
        <taxon>fabids</taxon>
        <taxon>Malpighiales</taxon>
        <taxon>Salicaceae</taxon>
        <taxon>Saliceae</taxon>
        <taxon>Populus</taxon>
    </lineage>
</organism>
<dbReference type="AlphaFoldDB" id="A0AAD6QYX7"/>
<reference evidence="1 2" key="1">
    <citation type="journal article" date="2023" name="Mol. Ecol. Resour.">
        <title>Chromosome-level genome assembly of a triploid poplar Populus alba 'Berolinensis'.</title>
        <authorList>
            <person name="Chen S."/>
            <person name="Yu Y."/>
            <person name="Wang X."/>
            <person name="Wang S."/>
            <person name="Zhang T."/>
            <person name="Zhou Y."/>
            <person name="He R."/>
            <person name="Meng N."/>
            <person name="Wang Y."/>
            <person name="Liu W."/>
            <person name="Liu Z."/>
            <person name="Liu J."/>
            <person name="Guo Q."/>
            <person name="Huang H."/>
            <person name="Sederoff R.R."/>
            <person name="Wang G."/>
            <person name="Qu G."/>
            <person name="Chen S."/>
        </authorList>
    </citation>
    <scope>NUCLEOTIDE SEQUENCE [LARGE SCALE GENOMIC DNA]</scope>
    <source>
        <strain evidence="1">SC-2020</strain>
    </source>
</reference>